<dbReference type="EMBL" id="VWSG01000012">
    <property type="protein sequence ID" value="KAA5532090.1"/>
    <property type="molecule type" value="Genomic_DNA"/>
</dbReference>
<evidence type="ECO:0000259" key="1">
    <source>
        <dbReference type="PROSITE" id="PS51118"/>
    </source>
</evidence>
<dbReference type="AlphaFoldDB" id="A0A5M6CC91"/>
<keyword evidence="3" id="KW-1185">Reference proteome</keyword>
<accession>A0A5M6CC91</accession>
<dbReference type="PROSITE" id="PS51118">
    <property type="entry name" value="HTH_HXLR"/>
    <property type="match status" value="1"/>
</dbReference>
<comment type="caution">
    <text evidence="2">The sequence shown here is derived from an EMBL/GenBank/DDBJ whole genome shotgun (WGS) entry which is preliminary data.</text>
</comment>
<dbReference type="Proteomes" id="UP000325141">
    <property type="component" value="Unassembled WGS sequence"/>
</dbReference>
<dbReference type="InterPro" id="IPR002577">
    <property type="entry name" value="HTH_HxlR"/>
</dbReference>
<dbReference type="InterPro" id="IPR036390">
    <property type="entry name" value="WH_DNA-bd_sf"/>
</dbReference>
<dbReference type="InterPro" id="IPR036388">
    <property type="entry name" value="WH-like_DNA-bd_sf"/>
</dbReference>
<evidence type="ECO:0000313" key="3">
    <source>
        <dbReference type="Proteomes" id="UP000325141"/>
    </source>
</evidence>
<dbReference type="Gene3D" id="1.10.10.10">
    <property type="entry name" value="Winged helix-like DNA-binding domain superfamily/Winged helix DNA-binding domain"/>
    <property type="match status" value="1"/>
</dbReference>
<proteinExistence type="predicted"/>
<gene>
    <name evidence="2" type="ORF">F0460_13825</name>
</gene>
<name>A0A5M6CC91_9FLAO</name>
<protein>
    <submittedName>
        <fullName evidence="2">Winged helix-turn-helix transcriptional regulator</fullName>
    </submittedName>
</protein>
<dbReference type="Pfam" id="PF01638">
    <property type="entry name" value="HxlR"/>
    <property type="match status" value="1"/>
</dbReference>
<sequence length="47" mass="5629">MNYVIVYETVPVTIEYELSESGKIFRDVLDIMLKWGLEHRKRVINTE</sequence>
<feature type="domain" description="HTH hxlR-type" evidence="1">
    <location>
        <begin position="1"/>
        <end position="44"/>
    </location>
</feature>
<evidence type="ECO:0000313" key="2">
    <source>
        <dbReference type="EMBL" id="KAA5532090.1"/>
    </source>
</evidence>
<dbReference type="SUPFAM" id="SSF46785">
    <property type="entry name" value="Winged helix' DNA-binding domain"/>
    <property type="match status" value="1"/>
</dbReference>
<reference evidence="2 3" key="1">
    <citation type="submission" date="2019-09" db="EMBL/GenBank/DDBJ databases">
        <title>Genome sequence and assembly of Flavobacterium sp.</title>
        <authorList>
            <person name="Chhetri G."/>
        </authorList>
    </citation>
    <scope>NUCLEOTIDE SEQUENCE [LARGE SCALE GENOMIC DNA]</scope>
    <source>
        <strain evidence="2 3">SNL9</strain>
    </source>
</reference>
<organism evidence="2 3">
    <name type="scientific">Paenimyroides baculatum</name>
    <dbReference type="NCBI Taxonomy" id="2608000"/>
    <lineage>
        <taxon>Bacteria</taxon>
        <taxon>Pseudomonadati</taxon>
        <taxon>Bacteroidota</taxon>
        <taxon>Flavobacteriia</taxon>
        <taxon>Flavobacteriales</taxon>
        <taxon>Flavobacteriaceae</taxon>
        <taxon>Paenimyroides</taxon>
    </lineage>
</organism>